<dbReference type="GO" id="GO:0015648">
    <property type="term" value="F:lipid-linked peptidoglycan transporter activity"/>
    <property type="evidence" value="ECO:0007669"/>
    <property type="project" value="TreeGrafter"/>
</dbReference>
<dbReference type="InterPro" id="IPR051050">
    <property type="entry name" value="Lipid_II_flippase_MurJ/MviN"/>
</dbReference>
<gene>
    <name evidence="9" type="ORF">KC669_02085</name>
</gene>
<reference evidence="9" key="1">
    <citation type="submission" date="2020-04" db="EMBL/GenBank/DDBJ databases">
        <authorList>
            <person name="Zhang T."/>
        </authorList>
    </citation>
    <scope>NUCLEOTIDE SEQUENCE</scope>
    <source>
        <strain evidence="9">HKST-UBA09</strain>
    </source>
</reference>
<dbReference type="EMBL" id="JAGQLF010000017">
    <property type="protein sequence ID" value="MCA9386802.1"/>
    <property type="molecule type" value="Genomic_DNA"/>
</dbReference>
<proteinExistence type="predicted"/>
<feature type="transmembrane region" description="Helical" evidence="8">
    <location>
        <begin position="156"/>
        <end position="175"/>
    </location>
</feature>
<dbReference type="PANTHER" id="PTHR47019:SF1">
    <property type="entry name" value="LIPID II FLIPPASE MURJ"/>
    <property type="match status" value="1"/>
</dbReference>
<feature type="transmembrane region" description="Helical" evidence="8">
    <location>
        <begin position="20"/>
        <end position="48"/>
    </location>
</feature>
<evidence type="ECO:0000256" key="7">
    <source>
        <dbReference type="ARBA" id="ARBA00023136"/>
    </source>
</evidence>
<dbReference type="Proteomes" id="UP000714915">
    <property type="component" value="Unassembled WGS sequence"/>
</dbReference>
<evidence type="ECO:0000256" key="5">
    <source>
        <dbReference type="ARBA" id="ARBA00022984"/>
    </source>
</evidence>
<evidence type="ECO:0000256" key="2">
    <source>
        <dbReference type="ARBA" id="ARBA00022475"/>
    </source>
</evidence>
<dbReference type="AlphaFoldDB" id="A0A955RLY1"/>
<accession>A0A955RLY1</accession>
<evidence type="ECO:0000256" key="4">
    <source>
        <dbReference type="ARBA" id="ARBA00022960"/>
    </source>
</evidence>
<feature type="transmembrane region" description="Helical" evidence="8">
    <location>
        <begin position="291"/>
        <end position="309"/>
    </location>
</feature>
<feature type="transmembrane region" description="Helical" evidence="8">
    <location>
        <begin position="374"/>
        <end position="394"/>
    </location>
</feature>
<dbReference type="Pfam" id="PF03023">
    <property type="entry name" value="MurJ"/>
    <property type="match status" value="1"/>
</dbReference>
<evidence type="ECO:0000256" key="8">
    <source>
        <dbReference type="SAM" id="Phobius"/>
    </source>
</evidence>
<dbReference type="GO" id="GO:0005886">
    <property type="term" value="C:plasma membrane"/>
    <property type="evidence" value="ECO:0007669"/>
    <property type="project" value="UniProtKB-SubCell"/>
</dbReference>
<keyword evidence="2" id="KW-1003">Cell membrane</keyword>
<evidence type="ECO:0000313" key="9">
    <source>
        <dbReference type="EMBL" id="MCA9386802.1"/>
    </source>
</evidence>
<feature type="transmembrane region" description="Helical" evidence="8">
    <location>
        <begin position="68"/>
        <end position="89"/>
    </location>
</feature>
<feature type="transmembrane region" description="Helical" evidence="8">
    <location>
        <begin position="459"/>
        <end position="481"/>
    </location>
</feature>
<dbReference type="PRINTS" id="PR01806">
    <property type="entry name" value="VIRFACTRMVIN"/>
</dbReference>
<evidence type="ECO:0000256" key="1">
    <source>
        <dbReference type="ARBA" id="ARBA00004651"/>
    </source>
</evidence>
<feature type="transmembrane region" description="Helical" evidence="8">
    <location>
        <begin position="254"/>
        <end position="279"/>
    </location>
</feature>
<dbReference type="GO" id="GO:0008360">
    <property type="term" value="P:regulation of cell shape"/>
    <property type="evidence" value="ECO:0007669"/>
    <property type="project" value="UniProtKB-KW"/>
</dbReference>
<keyword evidence="6 8" id="KW-1133">Transmembrane helix</keyword>
<feature type="transmembrane region" description="Helical" evidence="8">
    <location>
        <begin position="539"/>
        <end position="560"/>
    </location>
</feature>
<protein>
    <recommendedName>
        <fullName evidence="11">Murein biosynthesis integral membrane protein MurJ</fullName>
    </recommendedName>
</protein>
<evidence type="ECO:0000256" key="6">
    <source>
        <dbReference type="ARBA" id="ARBA00022989"/>
    </source>
</evidence>
<sequence length="588" mass="66141">MVKNNIKRITRLLTKEQTKILETVFILMLPALLTKILGQFFNLILASFYGVEDSRLNQFIVANAVPELLTSVLMVGAVGTIVIPVLISCKEEKGEKEFFKVYSSILNATILVFSIISLLLIIFADQIIPTAFKLAGVDLLSTKAELANIANMMRALILPQLILGVSVFISSGLNIYNRFIIPQLSPLFYNLGRLAAIFLLVPILDYSPWALVISVYIGALFHLVIPLPLFLNLKIKYYPLINFRDKYLQEILKLGLPRIFVLASDQIGLMVNSFLSAAFQGGPAALTFAKSIYLVIPALFGYTFSYASYPTLAKLFIKKELDELRSLINRNINQIIFMALPFVVTIMVLRVPIVRLFFGLIPGTELSLIGTYQVAWLLLFFSFGLPFITARWFLFSTYYAAKDTLIPSIVSFVSLVGVIVLSVLLTNFLSYTPDFSLSSISWNIDNFFTRPDVPLRPGVGGISLAMSITYSIEFIVLLYIFNKKKLSLGLKKLTIDLSKKLAAATIMFLFMYFTYKIWVPLSIAFPESTRSTFFIGSTTLNLFLLTTVTVMPGFLIYYLVCHYFRVEDLAILKKFLNPIFKVGGLRIK</sequence>
<comment type="subcellular location">
    <subcellularLocation>
        <location evidence="1">Cell membrane</location>
        <topology evidence="1">Multi-pass membrane protein</topology>
    </subcellularLocation>
</comment>
<evidence type="ECO:0008006" key="11">
    <source>
        <dbReference type="Google" id="ProtNLM"/>
    </source>
</evidence>
<feature type="transmembrane region" description="Helical" evidence="8">
    <location>
        <begin position="335"/>
        <end position="354"/>
    </location>
</feature>
<feature type="transmembrane region" description="Helical" evidence="8">
    <location>
        <begin position="501"/>
        <end position="519"/>
    </location>
</feature>
<dbReference type="GO" id="GO:0009252">
    <property type="term" value="P:peptidoglycan biosynthetic process"/>
    <property type="evidence" value="ECO:0007669"/>
    <property type="project" value="UniProtKB-KW"/>
</dbReference>
<dbReference type="InterPro" id="IPR004268">
    <property type="entry name" value="MurJ"/>
</dbReference>
<keyword evidence="4" id="KW-0133">Cell shape</keyword>
<dbReference type="PANTHER" id="PTHR47019">
    <property type="entry name" value="LIPID II FLIPPASE MURJ"/>
    <property type="match status" value="1"/>
</dbReference>
<dbReference type="GO" id="GO:0034204">
    <property type="term" value="P:lipid translocation"/>
    <property type="evidence" value="ECO:0007669"/>
    <property type="project" value="TreeGrafter"/>
</dbReference>
<keyword evidence="7 8" id="KW-0472">Membrane</keyword>
<feature type="transmembrane region" description="Helical" evidence="8">
    <location>
        <begin position="101"/>
        <end position="124"/>
    </location>
</feature>
<feature type="transmembrane region" description="Helical" evidence="8">
    <location>
        <begin position="187"/>
        <end position="204"/>
    </location>
</feature>
<keyword evidence="5" id="KW-0573">Peptidoglycan synthesis</keyword>
<name>A0A955RLY1_9BACT</name>
<organism evidence="9 10">
    <name type="scientific">Candidatus Dojkabacteria bacterium</name>
    <dbReference type="NCBI Taxonomy" id="2099670"/>
    <lineage>
        <taxon>Bacteria</taxon>
        <taxon>Candidatus Dojkabacteria</taxon>
    </lineage>
</organism>
<evidence type="ECO:0000313" key="10">
    <source>
        <dbReference type="Proteomes" id="UP000714915"/>
    </source>
</evidence>
<reference evidence="9" key="2">
    <citation type="journal article" date="2021" name="Microbiome">
        <title>Successional dynamics and alternative stable states in a saline activated sludge microbial community over 9 years.</title>
        <authorList>
            <person name="Wang Y."/>
            <person name="Ye J."/>
            <person name="Ju F."/>
            <person name="Liu L."/>
            <person name="Boyd J.A."/>
            <person name="Deng Y."/>
            <person name="Parks D.H."/>
            <person name="Jiang X."/>
            <person name="Yin X."/>
            <person name="Woodcroft B.J."/>
            <person name="Tyson G.W."/>
            <person name="Hugenholtz P."/>
            <person name="Polz M.F."/>
            <person name="Zhang T."/>
        </authorList>
    </citation>
    <scope>NUCLEOTIDE SEQUENCE</scope>
    <source>
        <strain evidence="9">HKST-UBA09</strain>
    </source>
</reference>
<keyword evidence="3 8" id="KW-0812">Transmembrane</keyword>
<feature type="transmembrane region" description="Helical" evidence="8">
    <location>
        <begin position="406"/>
        <end position="429"/>
    </location>
</feature>
<comment type="caution">
    <text evidence="9">The sequence shown here is derived from an EMBL/GenBank/DDBJ whole genome shotgun (WGS) entry which is preliminary data.</text>
</comment>
<feature type="transmembrane region" description="Helical" evidence="8">
    <location>
        <begin position="210"/>
        <end position="233"/>
    </location>
</feature>
<evidence type="ECO:0000256" key="3">
    <source>
        <dbReference type="ARBA" id="ARBA00022692"/>
    </source>
</evidence>